<gene>
    <name evidence="5" type="ORF">LOC71_06845</name>
</gene>
<dbReference type="InterPro" id="IPR035965">
    <property type="entry name" value="PAS-like_dom_sf"/>
</dbReference>
<dbReference type="InterPro" id="IPR036097">
    <property type="entry name" value="HisK_dim/P_sf"/>
</dbReference>
<protein>
    <recommendedName>
        <fullName evidence="2">histidine kinase</fullName>
        <ecNumber evidence="2">2.7.13.3</ecNumber>
    </recommendedName>
</protein>
<dbReference type="InterPro" id="IPR003594">
    <property type="entry name" value="HATPase_dom"/>
</dbReference>
<dbReference type="InterPro" id="IPR036890">
    <property type="entry name" value="HATPase_C_sf"/>
</dbReference>
<dbReference type="SMART" id="SM00387">
    <property type="entry name" value="HATPase_c"/>
    <property type="match status" value="1"/>
</dbReference>
<dbReference type="Gene3D" id="3.30.450.20">
    <property type="entry name" value="PAS domain"/>
    <property type="match status" value="1"/>
</dbReference>
<dbReference type="PANTHER" id="PTHR43065">
    <property type="entry name" value="SENSOR HISTIDINE KINASE"/>
    <property type="match status" value="1"/>
</dbReference>
<dbReference type="EMBL" id="JAJKFW010000014">
    <property type="protein sequence ID" value="MCC9641986.1"/>
    <property type="molecule type" value="Genomic_DNA"/>
</dbReference>
<dbReference type="PRINTS" id="PR00344">
    <property type="entry name" value="BCTRLSENSOR"/>
</dbReference>
<accession>A0ABS8NEK6</accession>
<dbReference type="NCBIfam" id="TIGR00229">
    <property type="entry name" value="sensory_box"/>
    <property type="match status" value="1"/>
</dbReference>
<dbReference type="PROSITE" id="PS50112">
    <property type="entry name" value="PAS"/>
    <property type="match status" value="1"/>
</dbReference>
<dbReference type="Gene3D" id="3.30.565.10">
    <property type="entry name" value="Histidine kinase-like ATPase, C-terminal domain"/>
    <property type="match status" value="1"/>
</dbReference>
<feature type="domain" description="Histidine kinase" evidence="3">
    <location>
        <begin position="141"/>
        <end position="395"/>
    </location>
</feature>
<comment type="catalytic activity">
    <reaction evidence="1">
        <text>ATP + protein L-histidine = ADP + protein N-phospho-L-histidine.</text>
        <dbReference type="EC" id="2.7.13.3"/>
    </reaction>
</comment>
<evidence type="ECO:0000313" key="5">
    <source>
        <dbReference type="EMBL" id="MCC9641986.1"/>
    </source>
</evidence>
<feature type="domain" description="PAS" evidence="4">
    <location>
        <begin position="1"/>
        <end position="29"/>
    </location>
</feature>
<organism evidence="5 6">
    <name type="scientific">Rhodopirellula halodulae</name>
    <dbReference type="NCBI Taxonomy" id="2894198"/>
    <lineage>
        <taxon>Bacteria</taxon>
        <taxon>Pseudomonadati</taxon>
        <taxon>Planctomycetota</taxon>
        <taxon>Planctomycetia</taxon>
        <taxon>Pirellulales</taxon>
        <taxon>Pirellulaceae</taxon>
        <taxon>Rhodopirellula</taxon>
    </lineage>
</organism>
<dbReference type="InterPro" id="IPR000014">
    <property type="entry name" value="PAS"/>
</dbReference>
<dbReference type="CDD" id="cd00130">
    <property type="entry name" value="PAS"/>
    <property type="match status" value="1"/>
</dbReference>
<keyword evidence="6" id="KW-1185">Reference proteome</keyword>
<dbReference type="SUPFAM" id="SSF55785">
    <property type="entry name" value="PYP-like sensor domain (PAS domain)"/>
    <property type="match status" value="1"/>
</dbReference>
<dbReference type="InterPro" id="IPR004358">
    <property type="entry name" value="Sig_transdc_His_kin-like_C"/>
</dbReference>
<dbReference type="Pfam" id="PF13426">
    <property type="entry name" value="PAS_9"/>
    <property type="match status" value="1"/>
</dbReference>
<dbReference type="SUPFAM" id="SSF47384">
    <property type="entry name" value="Homodimeric domain of signal transducing histidine kinase"/>
    <property type="match status" value="1"/>
</dbReference>
<reference evidence="5" key="1">
    <citation type="submission" date="2021-11" db="EMBL/GenBank/DDBJ databases">
        <title>Genome sequence.</title>
        <authorList>
            <person name="Sun Q."/>
        </authorList>
    </citation>
    <scope>NUCLEOTIDE SEQUENCE</scope>
    <source>
        <strain evidence="5">JC740</strain>
    </source>
</reference>
<dbReference type="SUPFAM" id="SSF55874">
    <property type="entry name" value="ATPase domain of HSP90 chaperone/DNA topoisomerase II/histidine kinase"/>
    <property type="match status" value="1"/>
</dbReference>
<evidence type="ECO:0000256" key="1">
    <source>
        <dbReference type="ARBA" id="ARBA00000085"/>
    </source>
</evidence>
<evidence type="ECO:0000259" key="4">
    <source>
        <dbReference type="PROSITE" id="PS50112"/>
    </source>
</evidence>
<dbReference type="Gene3D" id="1.10.287.130">
    <property type="match status" value="1"/>
</dbReference>
<evidence type="ECO:0000259" key="3">
    <source>
        <dbReference type="PROSITE" id="PS50109"/>
    </source>
</evidence>
<comment type="caution">
    <text evidence="5">The sequence shown here is derived from an EMBL/GenBank/DDBJ whole genome shotgun (WGS) entry which is preliminary data.</text>
</comment>
<dbReference type="PANTHER" id="PTHR43065:SF50">
    <property type="entry name" value="HISTIDINE KINASE"/>
    <property type="match status" value="1"/>
</dbReference>
<dbReference type="EC" id="2.7.13.3" evidence="2"/>
<evidence type="ECO:0000313" key="6">
    <source>
        <dbReference type="Proteomes" id="UP001430306"/>
    </source>
</evidence>
<dbReference type="PROSITE" id="PS50109">
    <property type="entry name" value="HIS_KIN"/>
    <property type="match status" value="1"/>
</dbReference>
<dbReference type="InterPro" id="IPR005467">
    <property type="entry name" value="His_kinase_dom"/>
</dbReference>
<dbReference type="Proteomes" id="UP001430306">
    <property type="component" value="Unassembled WGS sequence"/>
</dbReference>
<evidence type="ECO:0000256" key="2">
    <source>
        <dbReference type="ARBA" id="ARBA00012438"/>
    </source>
</evidence>
<dbReference type="Pfam" id="PF02518">
    <property type="entry name" value="HATPase_c"/>
    <property type="match status" value="1"/>
</dbReference>
<sequence length="398" mass="43779">METAAEGIIVYDESGCIETFNRSACELFGREYVVGVQIQDLFEEQSATHDALFPNCMLTSEDDHPLEVSPEDGMCRAHPIELSARRNGGSSFCAEVAISRCVRNGLVLFTMLVRDLSQRKILESRLNQARKMESVGNLAAGIAHEINTPIQFIGDNLLFLQNAFTDLEALFDAYDSFLQTETSSDTVASNLQQIRQRIESADIPFLKEELPTAIQQSIDGIERVAGIVRAMKEFSSPTADCKALVDLNRSIRNAIKVSQNHYQDVAEIETYLDATLNDVHCNAIQINQCILNLLANACEALQHDDLVHLGKITVRTERTEETARVMVNDNGPGIPESILDRIFEPFFTTKEVGQGMGQGLAFVYSVIVDQHGGQIRVSPTPAGGTSVCLELPLSAPSL</sequence>
<proteinExistence type="predicted"/>
<name>A0ABS8NEK6_9BACT</name>